<dbReference type="SMART" id="SM00554">
    <property type="entry name" value="FAS1"/>
    <property type="match status" value="2"/>
</dbReference>
<dbReference type="Pfam" id="PF02469">
    <property type="entry name" value="Fasciclin"/>
    <property type="match status" value="2"/>
</dbReference>
<feature type="signal peptide" evidence="1">
    <location>
        <begin position="1"/>
        <end position="18"/>
    </location>
</feature>
<proteinExistence type="predicted"/>
<dbReference type="HOGENOM" id="CLU_031281_2_3_1"/>
<dbReference type="Gene3D" id="2.30.180.10">
    <property type="entry name" value="FAS1 domain"/>
    <property type="match status" value="2"/>
</dbReference>
<reference evidence="3" key="1">
    <citation type="journal article" date="2014" name="PLoS Genet.">
        <title>Signature Gene Expression Reveals Novel Clues to the Molecular Mechanisms of Dimorphic Transition in Penicillium marneffei.</title>
        <authorList>
            <person name="Yang E."/>
            <person name="Wang G."/>
            <person name="Cai J."/>
            <person name="Woo P.C."/>
            <person name="Lau S.K."/>
            <person name="Yuen K.-Y."/>
            <person name="Chow W.-N."/>
            <person name="Lin X."/>
        </authorList>
    </citation>
    <scope>NUCLEOTIDE SEQUENCE [LARGE SCALE GENOMIC DNA]</scope>
    <source>
        <strain evidence="3">PM1</strain>
    </source>
</reference>
<feature type="domain" description="FAS1" evidence="2">
    <location>
        <begin position="171"/>
        <end position="299"/>
    </location>
</feature>
<dbReference type="InterPro" id="IPR000782">
    <property type="entry name" value="FAS1_domain"/>
</dbReference>
<dbReference type="InterPro" id="IPR050904">
    <property type="entry name" value="Adhesion/Biosynth-related"/>
</dbReference>
<dbReference type="FunFam" id="2.30.180.10:FF:000032">
    <property type="entry name" value="Fasciclin domain-containing protein, putative"/>
    <property type="match status" value="1"/>
</dbReference>
<dbReference type="EMBL" id="JPOX01000002">
    <property type="protein sequence ID" value="KFX52656.1"/>
    <property type="molecule type" value="Genomic_DNA"/>
</dbReference>
<organism evidence="3">
    <name type="scientific">Talaromyces marneffei PM1</name>
    <dbReference type="NCBI Taxonomy" id="1077442"/>
    <lineage>
        <taxon>Eukaryota</taxon>
        <taxon>Fungi</taxon>
        <taxon>Dikarya</taxon>
        <taxon>Ascomycota</taxon>
        <taxon>Pezizomycotina</taxon>
        <taxon>Eurotiomycetes</taxon>
        <taxon>Eurotiomycetidae</taxon>
        <taxon>Eurotiales</taxon>
        <taxon>Trichocomaceae</taxon>
        <taxon>Talaromyces</taxon>
        <taxon>Talaromyces sect. Talaromyces</taxon>
    </lineage>
</organism>
<comment type="caution">
    <text evidence="3">The sequence shown here is derived from an EMBL/GenBank/DDBJ whole genome shotgun (WGS) entry which is preliminary data.</text>
</comment>
<dbReference type="eggNOG" id="KOG1437">
    <property type="taxonomic scope" value="Eukaryota"/>
</dbReference>
<evidence type="ECO:0000313" key="3">
    <source>
        <dbReference type="EMBL" id="KFX52656.1"/>
    </source>
</evidence>
<dbReference type="InterPro" id="IPR036378">
    <property type="entry name" value="FAS1_dom_sf"/>
</dbReference>
<dbReference type="PROSITE" id="PS50213">
    <property type="entry name" value="FAS1"/>
    <property type="match status" value="2"/>
</dbReference>
<dbReference type="SUPFAM" id="SSF82153">
    <property type="entry name" value="FAS1 domain"/>
    <property type="match status" value="2"/>
</dbReference>
<dbReference type="PANTHER" id="PTHR10900">
    <property type="entry name" value="PERIOSTIN-RELATED"/>
    <property type="match status" value="1"/>
</dbReference>
<dbReference type="GO" id="GO:0000329">
    <property type="term" value="C:fungal-type vacuole membrane"/>
    <property type="evidence" value="ECO:0007669"/>
    <property type="project" value="TreeGrafter"/>
</dbReference>
<evidence type="ECO:0000259" key="2">
    <source>
        <dbReference type="PROSITE" id="PS50213"/>
    </source>
</evidence>
<evidence type="ECO:0000256" key="1">
    <source>
        <dbReference type="SAM" id="SignalP"/>
    </source>
</evidence>
<dbReference type="GO" id="GO:0016236">
    <property type="term" value="P:macroautophagy"/>
    <property type="evidence" value="ECO:0007669"/>
    <property type="project" value="TreeGrafter"/>
</dbReference>
<protein>
    <submittedName>
        <fullName evidence="3">Transforming growth factor-beta-induced protein ig-h3</fullName>
    </submittedName>
</protein>
<feature type="chain" id="PRO_5001893245" evidence="1">
    <location>
        <begin position="19"/>
        <end position="387"/>
    </location>
</feature>
<dbReference type="PANTHER" id="PTHR10900:SF77">
    <property type="entry name" value="FI19380P1"/>
    <property type="match status" value="1"/>
</dbReference>
<dbReference type="AlphaFoldDB" id="A0A093W190"/>
<gene>
    <name evidence="3" type="ORF">GQ26_0020900</name>
</gene>
<feature type="domain" description="FAS1" evidence="2">
    <location>
        <begin position="18"/>
        <end position="169"/>
    </location>
</feature>
<keyword evidence="1" id="KW-0732">Signal</keyword>
<name>A0A093W190_TALMA</name>
<accession>A0A093W190</accession>
<sequence length="387" mass="39686">MKVAKLSLLALMPSAIAAQNLTQLLANTTQLSSLSALLSSYPRIESSLANISNVTILVPSNAALANFTNSTSFQVLASGPSGNRTIEDLLSYHILQGEYYASNITDTPAFIHTYLNDTAYTNVTSGQIVEAIKQDNETYFYSGLLANSTVTQADLNFTGGVVHIIDKVLTVPLNVSSSAAAAGLSAVVGALQAEKLTQTVDELKNATIFAPENSAFQAIGSALGNFTTGQLTAILECHVLNGTLAYSTDLKNDTQYIAVDGRNLTVRIENGSIFVDSARVVTPNLLVANGVVHVIDNVLNPNNTSATPNATATSQVPAFSSASSANGIPFTSGVTASATVTGTGAGVGAKVTGTVSSTAGAMPIPSTGVGAAMVFGAGAVLLNTDVF</sequence>